<dbReference type="Pfam" id="PF19631">
    <property type="entry name" value="Trypco2"/>
    <property type="match status" value="1"/>
</dbReference>
<dbReference type="RefSeq" id="WP_352015462.1">
    <property type="nucleotide sequence ID" value="NZ_JBHSBC010000051.1"/>
</dbReference>
<evidence type="ECO:0000256" key="1">
    <source>
        <dbReference type="SAM" id="MobiDB-lite"/>
    </source>
</evidence>
<evidence type="ECO:0000259" key="2">
    <source>
        <dbReference type="Pfam" id="PF19631"/>
    </source>
</evidence>
<dbReference type="EMBL" id="JBHSBC010000051">
    <property type="protein sequence ID" value="MFC3986130.1"/>
    <property type="molecule type" value="Genomic_DNA"/>
</dbReference>
<organism evidence="3 4">
    <name type="scientific">Streptosporangium jomthongense</name>
    <dbReference type="NCBI Taxonomy" id="1193683"/>
    <lineage>
        <taxon>Bacteria</taxon>
        <taxon>Bacillati</taxon>
        <taxon>Actinomycetota</taxon>
        <taxon>Actinomycetes</taxon>
        <taxon>Streptosporangiales</taxon>
        <taxon>Streptosporangiaceae</taxon>
        <taxon>Streptosporangium</taxon>
    </lineage>
</organism>
<evidence type="ECO:0000313" key="3">
    <source>
        <dbReference type="EMBL" id="MFC3986130.1"/>
    </source>
</evidence>
<dbReference type="InterPro" id="IPR045608">
    <property type="entry name" value="Trypco2"/>
</dbReference>
<evidence type="ECO:0000313" key="4">
    <source>
        <dbReference type="Proteomes" id="UP001595698"/>
    </source>
</evidence>
<gene>
    <name evidence="3" type="ORF">ACFOYY_38795</name>
</gene>
<proteinExistence type="predicted"/>
<accession>A0ABV8FDS0</accession>
<protein>
    <submittedName>
        <fullName evidence="3">Trypco2 family protein</fullName>
    </submittedName>
</protein>
<feature type="domain" description="Trypsin-co-occurring" evidence="2">
    <location>
        <begin position="3"/>
        <end position="80"/>
    </location>
</feature>
<keyword evidence="4" id="KW-1185">Reference proteome</keyword>
<name>A0ABV8FDS0_9ACTN</name>
<feature type="region of interest" description="Disordered" evidence="1">
    <location>
        <begin position="85"/>
        <end position="109"/>
    </location>
</feature>
<sequence length="109" mass="11272">MEIELSKAVEGLRDELLEAAVTGAGSHIAFAVGPIELEFAVELKADAKAKAGFKAWVVSADAEAGVSRARTHTVRVTLTPKHRDGGDLLITDTSGQIAGPGEVGGHLGR</sequence>
<dbReference type="Proteomes" id="UP001595698">
    <property type="component" value="Unassembled WGS sequence"/>
</dbReference>
<comment type="caution">
    <text evidence="3">The sequence shown here is derived from an EMBL/GenBank/DDBJ whole genome shotgun (WGS) entry which is preliminary data.</text>
</comment>
<reference evidence="4" key="1">
    <citation type="journal article" date="2019" name="Int. J. Syst. Evol. Microbiol.">
        <title>The Global Catalogue of Microorganisms (GCM) 10K type strain sequencing project: providing services to taxonomists for standard genome sequencing and annotation.</title>
        <authorList>
            <consortium name="The Broad Institute Genomics Platform"/>
            <consortium name="The Broad Institute Genome Sequencing Center for Infectious Disease"/>
            <person name="Wu L."/>
            <person name="Ma J."/>
        </authorList>
    </citation>
    <scope>NUCLEOTIDE SEQUENCE [LARGE SCALE GENOMIC DNA]</scope>
    <source>
        <strain evidence="4">TBRC 7912</strain>
    </source>
</reference>